<gene>
    <name evidence="1" type="ORF">NBR_LOCUS13850</name>
</gene>
<accession>A0A0N4YBK3</accession>
<evidence type="ECO:0000313" key="1">
    <source>
        <dbReference type="EMBL" id="VDL77439.1"/>
    </source>
</evidence>
<dbReference type="AlphaFoldDB" id="A0A0N4YBK3"/>
<name>A0A0N4YBK3_NIPBR</name>
<dbReference type="STRING" id="27835.A0A0N4YBK3"/>
<organism evidence="3">
    <name type="scientific">Nippostrongylus brasiliensis</name>
    <name type="common">Rat hookworm</name>
    <dbReference type="NCBI Taxonomy" id="27835"/>
    <lineage>
        <taxon>Eukaryota</taxon>
        <taxon>Metazoa</taxon>
        <taxon>Ecdysozoa</taxon>
        <taxon>Nematoda</taxon>
        <taxon>Chromadorea</taxon>
        <taxon>Rhabditida</taxon>
        <taxon>Rhabditina</taxon>
        <taxon>Rhabditomorpha</taxon>
        <taxon>Strongyloidea</taxon>
        <taxon>Heligmosomidae</taxon>
        <taxon>Nippostrongylus</taxon>
    </lineage>
</organism>
<reference evidence="1 2" key="2">
    <citation type="submission" date="2018-11" db="EMBL/GenBank/DDBJ databases">
        <authorList>
            <consortium name="Pathogen Informatics"/>
        </authorList>
    </citation>
    <scope>NUCLEOTIDE SEQUENCE [LARGE SCALE GENOMIC DNA]</scope>
</reference>
<evidence type="ECO:0000313" key="2">
    <source>
        <dbReference type="Proteomes" id="UP000271162"/>
    </source>
</evidence>
<sequence length="168" mass="19275">MNVDSSPRLSRRSFVAPDETVRFRNSFVEVADSPRLSKKFYESEASPMIYRRSVESRVSHEDLYIPLYKAPEFPPHRSDPHKYADQQIITERFSSYCIEPPTDEVFRRDSPALKRGELVRAASVKSGGRRGDPCVGMDSLEINWSVRQLKTLFQDARAPAINTDYTIS</sequence>
<keyword evidence="2" id="KW-1185">Reference proteome</keyword>
<reference evidence="3" key="1">
    <citation type="submission" date="2017-02" db="UniProtKB">
        <authorList>
            <consortium name="WormBaseParasite"/>
        </authorList>
    </citation>
    <scope>IDENTIFICATION</scope>
</reference>
<protein>
    <submittedName>
        <fullName evidence="1 3">Uncharacterized protein</fullName>
    </submittedName>
</protein>
<evidence type="ECO:0000313" key="3">
    <source>
        <dbReference type="WBParaSite" id="NBR_0001384901-mRNA-1"/>
    </source>
</evidence>
<dbReference type="Proteomes" id="UP000271162">
    <property type="component" value="Unassembled WGS sequence"/>
</dbReference>
<proteinExistence type="predicted"/>
<dbReference type="WBParaSite" id="NBR_0001384901-mRNA-1">
    <property type="protein sequence ID" value="NBR_0001384901-mRNA-1"/>
    <property type="gene ID" value="NBR_0001384901"/>
</dbReference>
<dbReference type="EMBL" id="UYSL01021163">
    <property type="protein sequence ID" value="VDL77439.1"/>
    <property type="molecule type" value="Genomic_DNA"/>
</dbReference>